<dbReference type="AlphaFoldDB" id="A0A6A6IST3"/>
<evidence type="ECO:0000313" key="2">
    <source>
        <dbReference type="EMBL" id="KAF2253561.1"/>
    </source>
</evidence>
<dbReference type="GeneID" id="54578952"/>
<keyword evidence="1" id="KW-0812">Transmembrane</keyword>
<feature type="transmembrane region" description="Helical" evidence="1">
    <location>
        <begin position="92"/>
        <end position="117"/>
    </location>
</feature>
<reference evidence="2" key="1">
    <citation type="journal article" date="2020" name="Stud. Mycol.">
        <title>101 Dothideomycetes genomes: a test case for predicting lifestyles and emergence of pathogens.</title>
        <authorList>
            <person name="Haridas S."/>
            <person name="Albert R."/>
            <person name="Binder M."/>
            <person name="Bloem J."/>
            <person name="Labutti K."/>
            <person name="Salamov A."/>
            <person name="Andreopoulos B."/>
            <person name="Baker S."/>
            <person name="Barry K."/>
            <person name="Bills G."/>
            <person name="Bluhm B."/>
            <person name="Cannon C."/>
            <person name="Castanera R."/>
            <person name="Culley D."/>
            <person name="Daum C."/>
            <person name="Ezra D."/>
            <person name="Gonzalez J."/>
            <person name="Henrissat B."/>
            <person name="Kuo A."/>
            <person name="Liang C."/>
            <person name="Lipzen A."/>
            <person name="Lutzoni F."/>
            <person name="Magnuson J."/>
            <person name="Mondo S."/>
            <person name="Nolan M."/>
            <person name="Ohm R."/>
            <person name="Pangilinan J."/>
            <person name="Park H.-J."/>
            <person name="Ramirez L."/>
            <person name="Alfaro M."/>
            <person name="Sun H."/>
            <person name="Tritt A."/>
            <person name="Yoshinaga Y."/>
            <person name="Zwiers L.-H."/>
            <person name="Turgeon B."/>
            <person name="Goodwin S."/>
            <person name="Spatafora J."/>
            <person name="Crous P."/>
            <person name="Grigoriev I."/>
        </authorList>
    </citation>
    <scope>NUCLEOTIDE SEQUENCE</scope>
    <source>
        <strain evidence="2">CBS 122368</strain>
    </source>
</reference>
<evidence type="ECO:0000256" key="1">
    <source>
        <dbReference type="SAM" id="Phobius"/>
    </source>
</evidence>
<organism evidence="2 3">
    <name type="scientific">Trematosphaeria pertusa</name>
    <dbReference type="NCBI Taxonomy" id="390896"/>
    <lineage>
        <taxon>Eukaryota</taxon>
        <taxon>Fungi</taxon>
        <taxon>Dikarya</taxon>
        <taxon>Ascomycota</taxon>
        <taxon>Pezizomycotina</taxon>
        <taxon>Dothideomycetes</taxon>
        <taxon>Pleosporomycetidae</taxon>
        <taxon>Pleosporales</taxon>
        <taxon>Massarineae</taxon>
        <taxon>Trematosphaeriaceae</taxon>
        <taxon>Trematosphaeria</taxon>
    </lineage>
</organism>
<dbReference type="Proteomes" id="UP000800094">
    <property type="component" value="Unassembled WGS sequence"/>
</dbReference>
<dbReference type="OrthoDB" id="202545at2759"/>
<keyword evidence="3" id="KW-1185">Reference proteome</keyword>
<keyword evidence="1" id="KW-0472">Membrane</keyword>
<gene>
    <name evidence="2" type="ORF">BU26DRAFT_477877</name>
</gene>
<evidence type="ECO:0008006" key="4">
    <source>
        <dbReference type="Google" id="ProtNLM"/>
    </source>
</evidence>
<sequence length="417" mass="47085">MSVTLIPSQLSSPDGAPVPYTGNTWMLCWADLLLFFKCAWSIPGILHPWDQWLCGDLDELYPFSFLNVVALVLHGFLILWEALFLVSLPLLVVLPIWTALAYVAVVMAVVWVVCLILNGTQDVLESRVNLGADAKKHPEECWIYLNGVSIGHHWLQTNLDRLALTFRRPITGVHNRTLGIIFDLIQCIIERNFCYATADIRRSYSTIKASLLKEENKKVILILHSQGGIEGGLILDWLLSELPHDTIHKLEIYTFGSAANHFNNPPRRSTGASSSENAVRHIEHYADAGEFVARWGVLTFARMRNRYMGRVFIRPGTGHLLNQHYLNTMFPLGEDKRVLEHNDFMDMEVSFTSDGAEEKAREGFLDTLLNNGNGSHGAVVEDRQNGEMLAKKLAGKKPSVKDFSRLWCYRNGRSPKD</sequence>
<dbReference type="PANTHER" id="PTHR42044">
    <property type="entry name" value="DUF676 DOMAIN-CONTAINING PROTEIN-RELATED"/>
    <property type="match status" value="1"/>
</dbReference>
<keyword evidence="1" id="KW-1133">Transmembrane helix</keyword>
<proteinExistence type="predicted"/>
<evidence type="ECO:0000313" key="3">
    <source>
        <dbReference type="Proteomes" id="UP000800094"/>
    </source>
</evidence>
<protein>
    <recommendedName>
        <fullName evidence="4">DUF676 domain-containing protein</fullName>
    </recommendedName>
</protein>
<dbReference type="PANTHER" id="PTHR42044:SF2">
    <property type="entry name" value="DUF676 DOMAIN-CONTAINING PROTEIN"/>
    <property type="match status" value="1"/>
</dbReference>
<feature type="transmembrane region" description="Helical" evidence="1">
    <location>
        <begin position="60"/>
        <end position="80"/>
    </location>
</feature>
<dbReference type="EMBL" id="ML987191">
    <property type="protein sequence ID" value="KAF2253561.1"/>
    <property type="molecule type" value="Genomic_DNA"/>
</dbReference>
<dbReference type="RefSeq" id="XP_033688565.1">
    <property type="nucleotide sequence ID" value="XM_033825622.1"/>
</dbReference>
<accession>A0A6A6IST3</accession>
<name>A0A6A6IST3_9PLEO</name>